<dbReference type="RefSeq" id="XP_033689002.1">
    <property type="nucleotide sequence ID" value="XM_033834724.1"/>
</dbReference>
<organism evidence="1 2">
    <name type="scientific">Trematosphaeria pertusa</name>
    <dbReference type="NCBI Taxonomy" id="390896"/>
    <lineage>
        <taxon>Eukaryota</taxon>
        <taxon>Fungi</taxon>
        <taxon>Dikarya</taxon>
        <taxon>Ascomycota</taxon>
        <taxon>Pezizomycotina</taxon>
        <taxon>Dothideomycetes</taxon>
        <taxon>Pleosporomycetidae</taxon>
        <taxon>Pleosporales</taxon>
        <taxon>Massarineae</taxon>
        <taxon>Trematosphaeriaceae</taxon>
        <taxon>Trematosphaeria</taxon>
    </lineage>
</organism>
<proteinExistence type="predicted"/>
<sequence>MATNGIATPVFRFLDLPKELRLVVYERLPITTRHHVLYDPTHIPQDRGVTSTSKMILVTKSVDVALFLTCKVIRNEAMVLLAPMLDKVKGEPLRFIIDTSSLFSFAGHPGILDMAIREHRKLLLPPTTHGSRVAGGADLPGGYGNPGNLTTEPLYLGKHLIMPGVPEHALVSNWVNKCAARLAAPHISSSPIGRKHYIVTICPHPAGAGDNFPTQIILWASLPGLSRFSLPSGGTFSVLIHPGHRHPRWNAYHTQMQAAGLSITERYTTVNRPSLAEWVEEWEEKESF</sequence>
<dbReference type="GeneID" id="54588054"/>
<dbReference type="OrthoDB" id="5314997at2759"/>
<keyword evidence="2" id="KW-1185">Reference proteome</keyword>
<dbReference type="Proteomes" id="UP000800094">
    <property type="component" value="Unassembled WGS sequence"/>
</dbReference>
<protein>
    <submittedName>
        <fullName evidence="1">Uncharacterized protein</fullName>
    </submittedName>
</protein>
<evidence type="ECO:0000313" key="1">
    <source>
        <dbReference type="EMBL" id="KAF2253998.1"/>
    </source>
</evidence>
<accession>A0A6A6IUU6</accession>
<gene>
    <name evidence="1" type="ORF">BU26DRAFT_589154</name>
</gene>
<evidence type="ECO:0000313" key="2">
    <source>
        <dbReference type="Proteomes" id="UP000800094"/>
    </source>
</evidence>
<name>A0A6A6IUU6_9PLEO</name>
<dbReference type="AlphaFoldDB" id="A0A6A6IUU6"/>
<dbReference type="EMBL" id="ML987191">
    <property type="protein sequence ID" value="KAF2253998.1"/>
    <property type="molecule type" value="Genomic_DNA"/>
</dbReference>
<reference evidence="1" key="1">
    <citation type="journal article" date="2020" name="Stud. Mycol.">
        <title>101 Dothideomycetes genomes: a test case for predicting lifestyles and emergence of pathogens.</title>
        <authorList>
            <person name="Haridas S."/>
            <person name="Albert R."/>
            <person name="Binder M."/>
            <person name="Bloem J."/>
            <person name="Labutti K."/>
            <person name="Salamov A."/>
            <person name="Andreopoulos B."/>
            <person name="Baker S."/>
            <person name="Barry K."/>
            <person name="Bills G."/>
            <person name="Bluhm B."/>
            <person name="Cannon C."/>
            <person name="Castanera R."/>
            <person name="Culley D."/>
            <person name="Daum C."/>
            <person name="Ezra D."/>
            <person name="Gonzalez J."/>
            <person name="Henrissat B."/>
            <person name="Kuo A."/>
            <person name="Liang C."/>
            <person name="Lipzen A."/>
            <person name="Lutzoni F."/>
            <person name="Magnuson J."/>
            <person name="Mondo S."/>
            <person name="Nolan M."/>
            <person name="Ohm R."/>
            <person name="Pangilinan J."/>
            <person name="Park H.-J."/>
            <person name="Ramirez L."/>
            <person name="Alfaro M."/>
            <person name="Sun H."/>
            <person name="Tritt A."/>
            <person name="Yoshinaga Y."/>
            <person name="Zwiers L.-H."/>
            <person name="Turgeon B."/>
            <person name="Goodwin S."/>
            <person name="Spatafora J."/>
            <person name="Crous P."/>
            <person name="Grigoriev I."/>
        </authorList>
    </citation>
    <scope>NUCLEOTIDE SEQUENCE</scope>
    <source>
        <strain evidence="1">CBS 122368</strain>
    </source>
</reference>